<accession>A0ABW3WL95</accession>
<dbReference type="PANTHER" id="PTHR21016">
    <property type="entry name" value="BETA-AMYLOID BINDING PROTEIN-RELATED"/>
    <property type="match status" value="1"/>
</dbReference>
<feature type="domain" description="TM2" evidence="9">
    <location>
        <begin position="56"/>
        <end position="104"/>
    </location>
</feature>
<evidence type="ECO:0000256" key="3">
    <source>
        <dbReference type="ARBA" id="ARBA00022729"/>
    </source>
</evidence>
<organism evidence="10 11">
    <name type="scientific">Lutibacter holmesii</name>
    <dbReference type="NCBI Taxonomy" id="1137985"/>
    <lineage>
        <taxon>Bacteria</taxon>
        <taxon>Pseudomonadati</taxon>
        <taxon>Bacteroidota</taxon>
        <taxon>Flavobacteriia</taxon>
        <taxon>Flavobacteriales</taxon>
        <taxon>Flavobacteriaceae</taxon>
        <taxon>Lutibacter</taxon>
    </lineage>
</organism>
<keyword evidence="4 7" id="KW-1133">Transmembrane helix</keyword>
<protein>
    <submittedName>
        <fullName evidence="10">TM2 domain-containing protein</fullName>
    </submittedName>
</protein>
<dbReference type="PANTHER" id="PTHR21016:SF7">
    <property type="entry name" value="TM2 DOMAIN-CONTAINING PROTEIN 3"/>
    <property type="match status" value="1"/>
</dbReference>
<keyword evidence="6" id="KW-0325">Glycoprotein</keyword>
<keyword evidence="11" id="KW-1185">Reference proteome</keyword>
<reference evidence="11" key="1">
    <citation type="journal article" date="2019" name="Int. J. Syst. Evol. Microbiol.">
        <title>The Global Catalogue of Microorganisms (GCM) 10K type strain sequencing project: providing services to taxonomists for standard genome sequencing and annotation.</title>
        <authorList>
            <consortium name="The Broad Institute Genomics Platform"/>
            <consortium name="The Broad Institute Genome Sequencing Center for Infectious Disease"/>
            <person name="Wu L."/>
            <person name="Ma J."/>
        </authorList>
    </citation>
    <scope>NUCLEOTIDE SEQUENCE [LARGE SCALE GENOMIC DNA]</scope>
    <source>
        <strain evidence="11">CCUG 62221</strain>
    </source>
</reference>
<gene>
    <name evidence="10" type="ORF">ACFQ5N_03575</name>
</gene>
<dbReference type="InterPro" id="IPR050932">
    <property type="entry name" value="TM2D1-3-like"/>
</dbReference>
<proteinExistence type="predicted"/>
<keyword evidence="2 7" id="KW-0812">Transmembrane</keyword>
<evidence type="ECO:0000313" key="10">
    <source>
        <dbReference type="EMBL" id="MFD1292908.1"/>
    </source>
</evidence>
<keyword evidence="5 7" id="KW-0472">Membrane</keyword>
<evidence type="ECO:0000256" key="2">
    <source>
        <dbReference type="ARBA" id="ARBA00022692"/>
    </source>
</evidence>
<comment type="subcellular location">
    <subcellularLocation>
        <location evidence="1">Membrane</location>
        <topology evidence="1">Multi-pass membrane protein</topology>
    </subcellularLocation>
</comment>
<dbReference type="InterPro" id="IPR007829">
    <property type="entry name" value="TM2"/>
</dbReference>
<evidence type="ECO:0000259" key="9">
    <source>
        <dbReference type="Pfam" id="PF05154"/>
    </source>
</evidence>
<evidence type="ECO:0000256" key="4">
    <source>
        <dbReference type="ARBA" id="ARBA00022989"/>
    </source>
</evidence>
<comment type="caution">
    <text evidence="10">The sequence shown here is derived from an EMBL/GenBank/DDBJ whole genome shotgun (WGS) entry which is preliminary data.</text>
</comment>
<evidence type="ECO:0000256" key="8">
    <source>
        <dbReference type="SAM" id="SignalP"/>
    </source>
</evidence>
<name>A0ABW3WL95_9FLAO</name>
<keyword evidence="3 8" id="KW-0732">Signal</keyword>
<dbReference type="EMBL" id="JBHTMV010000003">
    <property type="protein sequence ID" value="MFD1292908.1"/>
    <property type="molecule type" value="Genomic_DNA"/>
</dbReference>
<evidence type="ECO:0000256" key="5">
    <source>
        <dbReference type="ARBA" id="ARBA00023136"/>
    </source>
</evidence>
<evidence type="ECO:0000256" key="6">
    <source>
        <dbReference type="ARBA" id="ARBA00023180"/>
    </source>
</evidence>
<evidence type="ECO:0000256" key="7">
    <source>
        <dbReference type="SAM" id="Phobius"/>
    </source>
</evidence>
<sequence length="122" mass="13308">MRKSFIFSMVALSFLLFSTNAFASFPVKKSTNTETSVVMDADTNADSADIAVVGSGKSQLTALLLVIFLGWLGVHRFYLGYIWQGVVQLLTLGGFGIWALIDLIRIITGDLQPKNGPYSKTL</sequence>
<feature type="transmembrane region" description="Helical" evidence="7">
    <location>
        <begin position="86"/>
        <end position="107"/>
    </location>
</feature>
<feature type="signal peptide" evidence="8">
    <location>
        <begin position="1"/>
        <end position="23"/>
    </location>
</feature>
<feature type="transmembrane region" description="Helical" evidence="7">
    <location>
        <begin position="60"/>
        <end position="79"/>
    </location>
</feature>
<feature type="chain" id="PRO_5047383591" evidence="8">
    <location>
        <begin position="24"/>
        <end position="122"/>
    </location>
</feature>
<dbReference type="Proteomes" id="UP001597241">
    <property type="component" value="Unassembled WGS sequence"/>
</dbReference>
<dbReference type="Pfam" id="PF05154">
    <property type="entry name" value="TM2"/>
    <property type="match status" value="1"/>
</dbReference>
<evidence type="ECO:0000256" key="1">
    <source>
        <dbReference type="ARBA" id="ARBA00004141"/>
    </source>
</evidence>
<evidence type="ECO:0000313" key="11">
    <source>
        <dbReference type="Proteomes" id="UP001597241"/>
    </source>
</evidence>